<name>A0ABM1NGV4_NICVS</name>
<keyword evidence="2" id="KW-0812">Transmembrane</keyword>
<keyword evidence="3" id="KW-1185">Reference proteome</keyword>
<dbReference type="RefSeq" id="XP_017786055.1">
    <property type="nucleotide sequence ID" value="XM_017930566.1"/>
</dbReference>
<keyword evidence="2" id="KW-1133">Transmembrane helix</keyword>
<gene>
    <name evidence="4 5" type="primary">LOC108569137</name>
</gene>
<sequence length="179" mass="20144">MPDVPLKTISAQVDRTQRQSLPSLLPIKPILRQTQSQNWGKKRPHVPPTILEVETEVNQSRASSVRSHHSKKSQRKSSEAVNGYENQSYDGPLPPNRTTNYSNSLRSSHNSSLQSLQVQKEQYCCCSRWSPCERKLVVSVAVLATIIVILLSIVSVLAKTSDEEERKVDVPHRPLLLNI</sequence>
<dbReference type="RefSeq" id="XP_017786054.1">
    <property type="nucleotide sequence ID" value="XM_017930565.1"/>
</dbReference>
<dbReference type="Proteomes" id="UP000695000">
    <property type="component" value="Unplaced"/>
</dbReference>
<feature type="transmembrane region" description="Helical" evidence="2">
    <location>
        <begin position="136"/>
        <end position="158"/>
    </location>
</feature>
<feature type="region of interest" description="Disordered" evidence="1">
    <location>
        <begin position="55"/>
        <end position="108"/>
    </location>
</feature>
<evidence type="ECO:0000313" key="4">
    <source>
        <dbReference type="RefSeq" id="XP_017786054.1"/>
    </source>
</evidence>
<reference evidence="4 5" key="1">
    <citation type="submission" date="2025-05" db="UniProtKB">
        <authorList>
            <consortium name="RefSeq"/>
        </authorList>
    </citation>
    <scope>IDENTIFICATION</scope>
    <source>
        <tissue evidence="4 5">Whole Larva</tissue>
    </source>
</reference>
<evidence type="ECO:0000256" key="2">
    <source>
        <dbReference type="SAM" id="Phobius"/>
    </source>
</evidence>
<dbReference type="GeneID" id="108569137"/>
<feature type="compositionally biased region" description="Basic residues" evidence="1">
    <location>
        <begin position="66"/>
        <end position="75"/>
    </location>
</feature>
<organism evidence="3 4">
    <name type="scientific">Nicrophorus vespilloides</name>
    <name type="common">Boreal carrion beetle</name>
    <dbReference type="NCBI Taxonomy" id="110193"/>
    <lineage>
        <taxon>Eukaryota</taxon>
        <taxon>Metazoa</taxon>
        <taxon>Ecdysozoa</taxon>
        <taxon>Arthropoda</taxon>
        <taxon>Hexapoda</taxon>
        <taxon>Insecta</taxon>
        <taxon>Pterygota</taxon>
        <taxon>Neoptera</taxon>
        <taxon>Endopterygota</taxon>
        <taxon>Coleoptera</taxon>
        <taxon>Polyphaga</taxon>
        <taxon>Staphyliniformia</taxon>
        <taxon>Silphidae</taxon>
        <taxon>Nicrophorinae</taxon>
        <taxon>Nicrophorus</taxon>
    </lineage>
</organism>
<evidence type="ECO:0000313" key="5">
    <source>
        <dbReference type="RefSeq" id="XP_017786055.1"/>
    </source>
</evidence>
<evidence type="ECO:0000256" key="1">
    <source>
        <dbReference type="SAM" id="MobiDB-lite"/>
    </source>
</evidence>
<protein>
    <submittedName>
        <fullName evidence="4 5">Uncharacterized protein LOC108569137</fullName>
    </submittedName>
</protein>
<keyword evidence="2" id="KW-0472">Membrane</keyword>
<proteinExistence type="predicted"/>
<evidence type="ECO:0000313" key="3">
    <source>
        <dbReference type="Proteomes" id="UP000695000"/>
    </source>
</evidence>
<accession>A0ABM1NGV4</accession>